<evidence type="ECO:0000313" key="2">
    <source>
        <dbReference type="Proteomes" id="UP000004738"/>
    </source>
</evidence>
<dbReference type="PATRIC" id="fig|1224748.3.peg.858"/>
<dbReference type="RefSeq" id="WP_008404264.1">
    <property type="nucleotide sequence ID" value="NZ_AMCK01000002.1"/>
</dbReference>
<keyword evidence="2" id="KW-1185">Reference proteome</keyword>
<comment type="caution">
    <text evidence="1">The sequence shown here is derived from an EMBL/GenBank/DDBJ whole genome shotgun (WGS) entry which is preliminary data.</text>
</comment>
<protein>
    <submittedName>
        <fullName evidence="1">Uncharacterized protein</fullName>
    </submittedName>
</protein>
<name>K1LR32_9BACL</name>
<gene>
    <name evidence="1" type="ORF">B857_00864</name>
</gene>
<dbReference type="Proteomes" id="UP000004738">
    <property type="component" value="Unassembled WGS sequence"/>
</dbReference>
<proteinExistence type="predicted"/>
<reference evidence="1 2" key="1">
    <citation type="journal article" date="2012" name="J. Bacteriol.">
        <title>Draft Genome Sequence of Bacillus isronensis Strain B3W22, Isolated from the Upper Atmosphere.</title>
        <authorList>
            <person name="Shivaji S."/>
            <person name="Ara S."/>
            <person name="Singh S.K."/>
            <person name="Bandi S."/>
            <person name="Singh A."/>
            <person name="Pinnaka A.K."/>
        </authorList>
    </citation>
    <scope>NUCLEOTIDE SEQUENCE [LARGE SCALE GENOMIC DNA]</scope>
    <source>
        <strain evidence="1 2">B3W22</strain>
    </source>
</reference>
<dbReference type="EMBL" id="AMCK01000002">
    <property type="protein sequence ID" value="EKB46654.1"/>
    <property type="molecule type" value="Genomic_DNA"/>
</dbReference>
<organism evidence="1 2">
    <name type="scientific">Solibacillus isronensis B3W22</name>
    <dbReference type="NCBI Taxonomy" id="1224748"/>
    <lineage>
        <taxon>Bacteria</taxon>
        <taxon>Bacillati</taxon>
        <taxon>Bacillota</taxon>
        <taxon>Bacilli</taxon>
        <taxon>Bacillales</taxon>
        <taxon>Caryophanaceae</taxon>
        <taxon>Solibacillus</taxon>
    </lineage>
</organism>
<sequence length="44" mass="5092">MIQLFLFILLGSSLLIFADERQWQVYVKLALYLLVTSTILSLFA</sequence>
<accession>K1LR32</accession>
<dbReference type="AlphaFoldDB" id="K1LR32"/>
<evidence type="ECO:0000313" key="1">
    <source>
        <dbReference type="EMBL" id="EKB46654.1"/>
    </source>
</evidence>